<evidence type="ECO:0000313" key="10">
    <source>
        <dbReference type="Proteomes" id="UP000831880"/>
    </source>
</evidence>
<evidence type="ECO:0000256" key="6">
    <source>
        <dbReference type="ARBA" id="ARBA00022989"/>
    </source>
</evidence>
<keyword evidence="7 8" id="KW-0472">Membrane</keyword>
<feature type="transmembrane region" description="Helical" evidence="8">
    <location>
        <begin position="41"/>
        <end position="60"/>
    </location>
</feature>
<evidence type="ECO:0000256" key="8">
    <source>
        <dbReference type="SAM" id="Phobius"/>
    </source>
</evidence>
<keyword evidence="4" id="KW-0309">Germination</keyword>
<gene>
    <name evidence="9" type="ORF">MUO14_23865</name>
</gene>
<evidence type="ECO:0000256" key="1">
    <source>
        <dbReference type="ARBA" id="ARBA00004141"/>
    </source>
</evidence>
<feature type="transmembrane region" description="Helical" evidence="8">
    <location>
        <begin position="12"/>
        <end position="29"/>
    </location>
</feature>
<evidence type="ECO:0000256" key="3">
    <source>
        <dbReference type="ARBA" id="ARBA00022448"/>
    </source>
</evidence>
<feature type="transmembrane region" description="Helical" evidence="8">
    <location>
        <begin position="303"/>
        <end position="321"/>
    </location>
</feature>
<keyword evidence="10" id="KW-1185">Reference proteome</keyword>
<sequence length="355" mass="41051">MIKKQDQVSPFMVFFIVVSAQLGVGVLSFQSEIAKYAGHDAWMSIILAGITMNIVIWMMYQIMNKEKTDLVAINCKVYGKWIGSLLSMVFSLYLIFLAALILRIFIEVIQVWMFPFVNIWGLLLAILPLVYYIISGGFRTIVGVCFFGVAIPSFLIFTLFFPLPYSHATKILPIFDHSLMELISSAPIAVFNLLGTGVLLVYYPFISEARKSQVWAHLGNVFSTAVYTVVSLVTFAYFTHEQLKELIWPTLMLWKIIELPFMDRFEYIGIATWFYIILPNISLYLWGGSRIVKRITTISQERISIFFLLVIFVFCLLLDTWEQIMSFSSGFPMWGSAYYTSMFRFWFCPILLWKR</sequence>
<name>A0ABY4GZ79_9BACI</name>
<feature type="transmembrane region" description="Helical" evidence="8">
    <location>
        <begin position="112"/>
        <end position="134"/>
    </location>
</feature>
<dbReference type="Pfam" id="PF03845">
    <property type="entry name" value="Spore_permease"/>
    <property type="match status" value="1"/>
</dbReference>
<evidence type="ECO:0000313" key="9">
    <source>
        <dbReference type="EMBL" id="UOQ93369.1"/>
    </source>
</evidence>
<protein>
    <submittedName>
        <fullName evidence="9">Spore germination protein</fullName>
    </submittedName>
</protein>
<feature type="transmembrane region" description="Helical" evidence="8">
    <location>
        <begin position="215"/>
        <end position="238"/>
    </location>
</feature>
<feature type="transmembrane region" description="Helical" evidence="8">
    <location>
        <begin position="333"/>
        <end position="353"/>
    </location>
</feature>
<dbReference type="PANTHER" id="PTHR34975:SF2">
    <property type="entry name" value="SPORE GERMINATION PROTEIN A2"/>
    <property type="match status" value="1"/>
</dbReference>
<feature type="transmembrane region" description="Helical" evidence="8">
    <location>
        <begin position="267"/>
        <end position="287"/>
    </location>
</feature>
<comment type="similarity">
    <text evidence="2">Belongs to the amino acid-polyamine-organocation (APC) superfamily. Spore germination protein (SGP) (TC 2.A.3.9) family.</text>
</comment>
<evidence type="ECO:0000256" key="4">
    <source>
        <dbReference type="ARBA" id="ARBA00022544"/>
    </source>
</evidence>
<keyword evidence="3" id="KW-0813">Transport</keyword>
<feature type="transmembrane region" description="Helical" evidence="8">
    <location>
        <begin position="81"/>
        <end position="106"/>
    </location>
</feature>
<dbReference type="Gene3D" id="1.20.1740.10">
    <property type="entry name" value="Amino acid/polyamine transporter I"/>
    <property type="match status" value="1"/>
</dbReference>
<feature type="transmembrane region" description="Helical" evidence="8">
    <location>
        <begin position="182"/>
        <end position="203"/>
    </location>
</feature>
<evidence type="ECO:0000256" key="7">
    <source>
        <dbReference type="ARBA" id="ARBA00023136"/>
    </source>
</evidence>
<dbReference type="InterPro" id="IPR004761">
    <property type="entry name" value="Spore_GerAB"/>
</dbReference>
<evidence type="ECO:0000256" key="5">
    <source>
        <dbReference type="ARBA" id="ARBA00022692"/>
    </source>
</evidence>
<dbReference type="EMBL" id="CP095074">
    <property type="protein sequence ID" value="UOQ93369.1"/>
    <property type="molecule type" value="Genomic_DNA"/>
</dbReference>
<comment type="subcellular location">
    <subcellularLocation>
        <location evidence="1">Membrane</location>
        <topology evidence="1">Multi-pass membrane protein</topology>
    </subcellularLocation>
</comment>
<organism evidence="9 10">
    <name type="scientific">Halobacillus shinanisalinarum</name>
    <dbReference type="NCBI Taxonomy" id="2932258"/>
    <lineage>
        <taxon>Bacteria</taxon>
        <taxon>Bacillati</taxon>
        <taxon>Bacillota</taxon>
        <taxon>Bacilli</taxon>
        <taxon>Bacillales</taxon>
        <taxon>Bacillaceae</taxon>
        <taxon>Halobacillus</taxon>
    </lineage>
</organism>
<proteinExistence type="inferred from homology"/>
<evidence type="ECO:0000256" key="2">
    <source>
        <dbReference type="ARBA" id="ARBA00007998"/>
    </source>
</evidence>
<dbReference type="NCBIfam" id="TIGR00912">
    <property type="entry name" value="2A0309"/>
    <property type="match status" value="1"/>
</dbReference>
<dbReference type="RefSeq" id="WP_244752969.1">
    <property type="nucleotide sequence ID" value="NZ_CP095074.1"/>
</dbReference>
<dbReference type="PANTHER" id="PTHR34975">
    <property type="entry name" value="SPORE GERMINATION PROTEIN A2"/>
    <property type="match status" value="1"/>
</dbReference>
<keyword evidence="5 8" id="KW-0812">Transmembrane</keyword>
<feature type="transmembrane region" description="Helical" evidence="8">
    <location>
        <begin position="141"/>
        <end position="162"/>
    </location>
</feature>
<keyword evidence="6 8" id="KW-1133">Transmembrane helix</keyword>
<dbReference type="Proteomes" id="UP000831880">
    <property type="component" value="Chromosome"/>
</dbReference>
<reference evidence="9 10" key="1">
    <citation type="submission" date="2022-04" db="EMBL/GenBank/DDBJ databases">
        <title>Halobacillus sp. isolated from saltern.</title>
        <authorList>
            <person name="Won M."/>
            <person name="Lee C.-M."/>
            <person name="Woen H.-Y."/>
            <person name="Kwon S.-W."/>
        </authorList>
    </citation>
    <scope>NUCLEOTIDE SEQUENCE [LARGE SCALE GENOMIC DNA]</scope>
    <source>
        <strain evidence="9 10">SSTM10-2</strain>
    </source>
</reference>
<accession>A0ABY4GZ79</accession>